<dbReference type="AlphaFoldDB" id="A0A7X0RN10"/>
<dbReference type="EMBL" id="JACJVP010000008">
    <property type="protein sequence ID" value="MBB6670529.1"/>
    <property type="molecule type" value="Genomic_DNA"/>
</dbReference>
<sequence length="133" mass="14996">MKKIFYISLIAVAAFLIVAGCSSSRKNDTSNEFFSKESGTYAGYLFWNLDSDVNELNKELLSIVNSNQVMQSIRFSKVEIISMNDKNRVDDVKELGIQKSPTLIIFDTDKLVLQTSDLKELYNLADQLKGEKG</sequence>
<proteinExistence type="predicted"/>
<name>A0A7X0RN10_9BACL</name>
<evidence type="ECO:0008006" key="4">
    <source>
        <dbReference type="Google" id="ProtNLM"/>
    </source>
</evidence>
<feature type="chain" id="PRO_5039260194" description="Thioredoxin domain-containing protein" evidence="1">
    <location>
        <begin position="20"/>
        <end position="133"/>
    </location>
</feature>
<dbReference type="PROSITE" id="PS51257">
    <property type="entry name" value="PROKAR_LIPOPROTEIN"/>
    <property type="match status" value="1"/>
</dbReference>
<evidence type="ECO:0000256" key="1">
    <source>
        <dbReference type="SAM" id="SignalP"/>
    </source>
</evidence>
<keyword evidence="3" id="KW-1185">Reference proteome</keyword>
<evidence type="ECO:0000313" key="2">
    <source>
        <dbReference type="EMBL" id="MBB6670529.1"/>
    </source>
</evidence>
<comment type="caution">
    <text evidence="2">The sequence shown here is derived from an EMBL/GenBank/DDBJ whole genome shotgun (WGS) entry which is preliminary data.</text>
</comment>
<gene>
    <name evidence="2" type="ORF">H7C19_07490</name>
</gene>
<evidence type="ECO:0000313" key="3">
    <source>
        <dbReference type="Proteomes" id="UP000547209"/>
    </source>
</evidence>
<keyword evidence="1" id="KW-0732">Signal</keyword>
<organism evidence="2 3">
    <name type="scientific">Cohnella nanjingensis</name>
    <dbReference type="NCBI Taxonomy" id="1387779"/>
    <lineage>
        <taxon>Bacteria</taxon>
        <taxon>Bacillati</taxon>
        <taxon>Bacillota</taxon>
        <taxon>Bacilli</taxon>
        <taxon>Bacillales</taxon>
        <taxon>Paenibacillaceae</taxon>
        <taxon>Cohnella</taxon>
    </lineage>
</organism>
<feature type="signal peptide" evidence="1">
    <location>
        <begin position="1"/>
        <end position="19"/>
    </location>
</feature>
<reference evidence="2 3" key="1">
    <citation type="submission" date="2020-08" db="EMBL/GenBank/DDBJ databases">
        <title>Cohnella phylogeny.</title>
        <authorList>
            <person name="Dunlap C."/>
        </authorList>
    </citation>
    <scope>NUCLEOTIDE SEQUENCE [LARGE SCALE GENOMIC DNA]</scope>
    <source>
        <strain evidence="2 3">DSM 28246</strain>
    </source>
</reference>
<protein>
    <recommendedName>
        <fullName evidence="4">Thioredoxin domain-containing protein</fullName>
    </recommendedName>
</protein>
<accession>A0A7X0RN10</accession>
<dbReference type="RefSeq" id="WP_185141968.1">
    <property type="nucleotide sequence ID" value="NZ_JACJVP010000008.1"/>
</dbReference>
<dbReference type="Proteomes" id="UP000547209">
    <property type="component" value="Unassembled WGS sequence"/>
</dbReference>